<evidence type="ECO:0000256" key="3">
    <source>
        <dbReference type="ARBA" id="ARBA00012929"/>
    </source>
</evidence>
<comment type="pathway">
    <text evidence="1 6">Carbohydrate biosynthesis; dTDP-L-rhamnose biosynthesis.</text>
</comment>
<dbReference type="CDD" id="cd05254">
    <property type="entry name" value="dTDP_HR_like_SDR_e"/>
    <property type="match status" value="1"/>
</dbReference>
<accession>F8F2S9</accession>
<evidence type="ECO:0000259" key="7">
    <source>
        <dbReference type="Pfam" id="PF04321"/>
    </source>
</evidence>
<evidence type="ECO:0000256" key="2">
    <source>
        <dbReference type="ARBA" id="ARBA00010944"/>
    </source>
</evidence>
<dbReference type="GO" id="GO:0019305">
    <property type="term" value="P:dTDP-rhamnose biosynthetic process"/>
    <property type="evidence" value="ECO:0007669"/>
    <property type="project" value="UniProtKB-UniPathway"/>
</dbReference>
<dbReference type="GO" id="GO:0008831">
    <property type="term" value="F:dTDP-4-dehydrorhamnose reductase activity"/>
    <property type="evidence" value="ECO:0007669"/>
    <property type="project" value="UniProtKB-EC"/>
</dbReference>
<organism evidence="8 9">
    <name type="scientific">Gracilinema caldarium (strain ATCC 51460 / DSM 7334 / H1)</name>
    <name type="common">Treponema caldarium</name>
    <dbReference type="NCBI Taxonomy" id="744872"/>
    <lineage>
        <taxon>Bacteria</taxon>
        <taxon>Pseudomonadati</taxon>
        <taxon>Spirochaetota</taxon>
        <taxon>Spirochaetia</taxon>
        <taxon>Spirochaetales</taxon>
        <taxon>Breznakiellaceae</taxon>
        <taxon>Gracilinema</taxon>
    </lineage>
</organism>
<comment type="similarity">
    <text evidence="2 6">Belongs to the dTDP-4-dehydrorhamnose reductase family.</text>
</comment>
<dbReference type="Gene3D" id="3.40.50.720">
    <property type="entry name" value="NAD(P)-binding Rossmann-like Domain"/>
    <property type="match status" value="1"/>
</dbReference>
<dbReference type="PANTHER" id="PTHR10491:SF4">
    <property type="entry name" value="METHIONINE ADENOSYLTRANSFERASE 2 SUBUNIT BETA"/>
    <property type="match status" value="1"/>
</dbReference>
<sequence>MIWIVGNRGMLGTELTRYLEAQGLPVVGTDREVSFLDTAALETFVRDKPITWIINCAAYTAVDKAEDEEDLALRLNAEGPENLVRLAASQGARLLHISTDYVFSGVPYIINGKPRPYEVDDPTGPTGAYGRTKEAGERRVMSAAPDSIVLRTAWLYGAHGPNFVFTMLRLMKERDSIGVVADQQGSPTWARDLAAAIYGLITKPDVPAGIYHFTNDGECSWYEFALAIHDEARKLGLLTKDCTVRPLTTDQYPTKARRPAYSVLSKAKIKSFGIPVPAWRESLVEFLKTL</sequence>
<dbReference type="InterPro" id="IPR036291">
    <property type="entry name" value="NAD(P)-bd_dom_sf"/>
</dbReference>
<evidence type="ECO:0000313" key="9">
    <source>
        <dbReference type="Proteomes" id="UP000000503"/>
    </source>
</evidence>
<keyword evidence="6 8" id="KW-0560">Oxidoreductase</keyword>
<dbReference type="GO" id="GO:0005829">
    <property type="term" value="C:cytosol"/>
    <property type="evidence" value="ECO:0007669"/>
    <property type="project" value="TreeGrafter"/>
</dbReference>
<name>F8F2S9_GRAC1</name>
<evidence type="ECO:0000313" key="8">
    <source>
        <dbReference type="EMBL" id="AEJ19473.1"/>
    </source>
</evidence>
<dbReference type="OrthoDB" id="9803892at2"/>
<reference evidence="9" key="1">
    <citation type="journal article" date="2013" name="Stand. Genomic Sci.">
        <title>Genome sequence of the thermophilic fresh-water bacterium Spirochaeta caldaria type strain (H1(T)), reclassification of Spirochaeta caldaria, Spirochaeta stenostrepta, and Spirochaeta zuelzerae in the genus Treponema as Treponema caldaria comb. nov., Treponema stenostrepta comb. nov., and Treponema zuelzerae comb. nov., and emendation of the genus Treponema.</title>
        <authorList>
            <person name="Abt B."/>
            <person name="Goker M."/>
            <person name="Scheuner C."/>
            <person name="Han C."/>
            <person name="Lu M."/>
            <person name="Misra M."/>
            <person name="Lapidus A."/>
            <person name="Nolan M."/>
            <person name="Lucas S."/>
            <person name="Hammon N."/>
            <person name="Deshpande S."/>
            <person name="Cheng J.F."/>
            <person name="Tapia R."/>
            <person name="Goodwin L.A."/>
            <person name="Pitluck S."/>
            <person name="Liolios K."/>
            <person name="Pagani I."/>
            <person name="Ivanova N."/>
            <person name="Mavromatis K."/>
            <person name="Mikhailova N."/>
            <person name="Huntemann M."/>
            <person name="Pati A."/>
            <person name="Chen A."/>
            <person name="Palaniappan K."/>
            <person name="Land M."/>
            <person name="Hauser L."/>
            <person name="Jeffries C.D."/>
            <person name="Rohde M."/>
            <person name="Spring S."/>
            <person name="Gronow S."/>
            <person name="Detter J.C."/>
            <person name="Bristow J."/>
            <person name="Eisen J.A."/>
            <person name="Markowitz V."/>
            <person name="Hugenholtz P."/>
            <person name="Kyrpides N.C."/>
            <person name="Woyke T."/>
            <person name="Klenk H.P."/>
        </authorList>
    </citation>
    <scope>NUCLEOTIDE SEQUENCE</scope>
    <source>
        <strain evidence="9">ATCC 51460 / DSM 7334 / H1</strain>
    </source>
</reference>
<comment type="function">
    <text evidence="6">Catalyzes the reduction of dTDP-6-deoxy-L-lyxo-4-hexulose to yield dTDP-L-rhamnose.</text>
</comment>
<protein>
    <recommendedName>
        <fullName evidence="4 6">dTDP-4-dehydrorhamnose reductase</fullName>
        <ecNumber evidence="3 6">1.1.1.133</ecNumber>
    </recommendedName>
</protein>
<dbReference type="RefSeq" id="WP_013968783.1">
    <property type="nucleotide sequence ID" value="NC_015732.1"/>
</dbReference>
<evidence type="ECO:0000256" key="4">
    <source>
        <dbReference type="ARBA" id="ARBA00017099"/>
    </source>
</evidence>
<dbReference type="InterPro" id="IPR005913">
    <property type="entry name" value="dTDP_dehydrorham_reduct"/>
</dbReference>
<dbReference type="Proteomes" id="UP000000503">
    <property type="component" value="Chromosome"/>
</dbReference>
<dbReference type="EMBL" id="CP002868">
    <property type="protein sequence ID" value="AEJ19473.1"/>
    <property type="molecule type" value="Genomic_DNA"/>
</dbReference>
<dbReference type="eggNOG" id="COG1091">
    <property type="taxonomic scope" value="Bacteria"/>
</dbReference>
<dbReference type="AlphaFoldDB" id="F8F2S9"/>
<dbReference type="Gene3D" id="3.90.25.10">
    <property type="entry name" value="UDP-galactose 4-epimerase, domain 1"/>
    <property type="match status" value="1"/>
</dbReference>
<dbReference type="EC" id="1.1.1.133" evidence="3 6"/>
<comment type="catalytic activity">
    <reaction evidence="5">
        <text>dTDP-beta-L-rhamnose + NADP(+) = dTDP-4-dehydro-beta-L-rhamnose + NADPH + H(+)</text>
        <dbReference type="Rhea" id="RHEA:21796"/>
        <dbReference type="ChEBI" id="CHEBI:15378"/>
        <dbReference type="ChEBI" id="CHEBI:57510"/>
        <dbReference type="ChEBI" id="CHEBI:57783"/>
        <dbReference type="ChEBI" id="CHEBI:58349"/>
        <dbReference type="ChEBI" id="CHEBI:62830"/>
        <dbReference type="EC" id="1.1.1.133"/>
    </reaction>
</comment>
<proteinExistence type="inferred from homology"/>
<dbReference type="UniPathway" id="UPA00124"/>
<dbReference type="HOGENOM" id="CLU_045518_1_2_12"/>
<evidence type="ECO:0000256" key="1">
    <source>
        <dbReference type="ARBA" id="ARBA00004781"/>
    </source>
</evidence>
<gene>
    <name evidence="8" type="ordered locus">Spica_1327</name>
</gene>
<dbReference type="Pfam" id="PF04321">
    <property type="entry name" value="RmlD_sub_bind"/>
    <property type="match status" value="1"/>
</dbReference>
<feature type="domain" description="RmlD-like substrate binding" evidence="7">
    <location>
        <begin position="2"/>
        <end position="289"/>
    </location>
</feature>
<dbReference type="STRING" id="744872.Spica_1327"/>
<dbReference type="InterPro" id="IPR029903">
    <property type="entry name" value="RmlD-like-bd"/>
</dbReference>
<evidence type="ECO:0000256" key="6">
    <source>
        <dbReference type="RuleBase" id="RU364082"/>
    </source>
</evidence>
<dbReference type="KEGG" id="scd:Spica_1327"/>
<keyword evidence="6" id="KW-0521">NADP</keyword>
<dbReference type="PANTHER" id="PTHR10491">
    <property type="entry name" value="DTDP-4-DEHYDRORHAMNOSE REDUCTASE"/>
    <property type="match status" value="1"/>
</dbReference>
<dbReference type="NCBIfam" id="TIGR01214">
    <property type="entry name" value="rmlD"/>
    <property type="match status" value="1"/>
</dbReference>
<dbReference type="SUPFAM" id="SSF51735">
    <property type="entry name" value="NAD(P)-binding Rossmann-fold domains"/>
    <property type="match status" value="1"/>
</dbReference>
<keyword evidence="9" id="KW-1185">Reference proteome</keyword>
<evidence type="ECO:0000256" key="5">
    <source>
        <dbReference type="ARBA" id="ARBA00048200"/>
    </source>
</evidence>